<accession>T1K8F6</accession>
<feature type="region of interest" description="Disordered" evidence="1">
    <location>
        <begin position="66"/>
        <end position="87"/>
    </location>
</feature>
<feature type="transmembrane region" description="Helical" evidence="2">
    <location>
        <begin position="34"/>
        <end position="56"/>
    </location>
</feature>
<dbReference type="EnsemblMetazoa" id="tetur07g01160.1">
    <property type="protein sequence ID" value="tetur07g01160.1"/>
    <property type="gene ID" value="tetur07g01160"/>
</dbReference>
<dbReference type="EMBL" id="CAEY01001874">
    <property type="status" value="NOT_ANNOTATED_CDS"/>
    <property type="molecule type" value="Genomic_DNA"/>
</dbReference>
<sequence>MNKRIESAITYAIAIDFVVAAILLRQRFFDENTIGGALVSNPLLNYLINFSIHFLFQEYYKNKKKNPKENLETNNTDKNDPDNSNAEIQDKPRLVICKNQLQAKFPCKLKHMAIIDNVMHACFSYGAYYEDKTEMLDLNKDNYPLLEPVADVPLATDLRKDSAKDKSKKD</sequence>
<feature type="transmembrane region" description="Helical" evidence="2">
    <location>
        <begin position="9"/>
        <end position="28"/>
    </location>
</feature>
<reference evidence="4" key="1">
    <citation type="submission" date="2011-08" db="EMBL/GenBank/DDBJ databases">
        <authorList>
            <person name="Rombauts S."/>
        </authorList>
    </citation>
    <scope>NUCLEOTIDE SEQUENCE</scope>
    <source>
        <strain evidence="4">London</strain>
    </source>
</reference>
<keyword evidence="4" id="KW-1185">Reference proteome</keyword>
<evidence type="ECO:0000256" key="2">
    <source>
        <dbReference type="SAM" id="Phobius"/>
    </source>
</evidence>
<dbReference type="AlphaFoldDB" id="T1K8F6"/>
<organism evidence="3 4">
    <name type="scientific">Tetranychus urticae</name>
    <name type="common">Two-spotted spider mite</name>
    <dbReference type="NCBI Taxonomy" id="32264"/>
    <lineage>
        <taxon>Eukaryota</taxon>
        <taxon>Metazoa</taxon>
        <taxon>Ecdysozoa</taxon>
        <taxon>Arthropoda</taxon>
        <taxon>Chelicerata</taxon>
        <taxon>Arachnida</taxon>
        <taxon>Acari</taxon>
        <taxon>Acariformes</taxon>
        <taxon>Trombidiformes</taxon>
        <taxon>Prostigmata</taxon>
        <taxon>Eleutherengona</taxon>
        <taxon>Raphignathae</taxon>
        <taxon>Tetranychoidea</taxon>
        <taxon>Tetranychidae</taxon>
        <taxon>Tetranychus</taxon>
    </lineage>
</organism>
<dbReference type="HOGENOM" id="CLU_1572662_0_0_1"/>
<evidence type="ECO:0000313" key="3">
    <source>
        <dbReference type="EnsemblMetazoa" id="tetur07g01160.1"/>
    </source>
</evidence>
<proteinExistence type="predicted"/>
<feature type="compositionally biased region" description="Basic and acidic residues" evidence="1">
    <location>
        <begin position="67"/>
        <end position="81"/>
    </location>
</feature>
<name>T1K8F6_TETUR</name>
<dbReference type="Proteomes" id="UP000015104">
    <property type="component" value="Unassembled WGS sequence"/>
</dbReference>
<keyword evidence="2" id="KW-0472">Membrane</keyword>
<keyword evidence="2" id="KW-1133">Transmembrane helix</keyword>
<protein>
    <submittedName>
        <fullName evidence="3">Uncharacterized protein</fullName>
    </submittedName>
</protein>
<keyword evidence="2" id="KW-0812">Transmembrane</keyword>
<evidence type="ECO:0000313" key="4">
    <source>
        <dbReference type="Proteomes" id="UP000015104"/>
    </source>
</evidence>
<reference evidence="3" key="2">
    <citation type="submission" date="2015-06" db="UniProtKB">
        <authorList>
            <consortium name="EnsemblMetazoa"/>
        </authorList>
    </citation>
    <scope>IDENTIFICATION</scope>
</reference>
<evidence type="ECO:0000256" key="1">
    <source>
        <dbReference type="SAM" id="MobiDB-lite"/>
    </source>
</evidence>